<accession>E6RCT9</accession>
<dbReference type="KEGG" id="cgi:CGB_J1520C"/>
<reference key="2">
    <citation type="journal article" date="2011" name="MBio">
        <title>Genome variation in Cryptococcus gattii, an emerging pathogen of immunocompetent hosts.</title>
        <authorList>
            <person name="D'Souza C.A."/>
            <person name="Kronstad J.W."/>
            <person name="Taylor G."/>
            <person name="Warren R."/>
            <person name="Yuen M."/>
            <person name="Hu G."/>
            <person name="Jung W.H."/>
            <person name="Sham A."/>
            <person name="Kidd S.E."/>
            <person name="Tangen K."/>
            <person name="Lee N."/>
            <person name="Zeilmaker T."/>
            <person name="Sawkins J."/>
            <person name="McVicker G."/>
            <person name="Shah S."/>
            <person name="Gnerre S."/>
            <person name="Griggs A."/>
            <person name="Zeng Q."/>
            <person name="Bartlett K."/>
            <person name="Li W."/>
            <person name="Wang X."/>
            <person name="Heitman J."/>
            <person name="Stajich J.E."/>
            <person name="Fraser J.A."/>
            <person name="Meyer W."/>
            <person name="Carter D."/>
            <person name="Schein J."/>
            <person name="Krzywinski M."/>
            <person name="Kwong-Chung K.J."/>
            <person name="Varma A."/>
            <person name="Wang J."/>
            <person name="Brunham R."/>
            <person name="Fyfe M."/>
            <person name="Ouellette B.F.F."/>
            <person name="Siddiqui A."/>
            <person name="Marra M."/>
            <person name="Jones S."/>
            <person name="Holt R."/>
            <person name="Birren B.W."/>
            <person name="Galagan J.E."/>
            <person name="Cuomo C.A."/>
        </authorList>
    </citation>
    <scope>NUCLEOTIDE SEQUENCE</scope>
    <source>
        <strain>WM276</strain>
    </source>
</reference>
<keyword evidence="2" id="KW-0812">Transmembrane</keyword>
<name>E6RCT9_CRYGW</name>
<dbReference type="OrthoDB" id="273452at2759"/>
<protein>
    <submittedName>
        <fullName evidence="5">Lipid particle protein, putative</fullName>
    </submittedName>
</protein>
<dbReference type="eggNOG" id="KOG4372">
    <property type="taxonomic scope" value="Eukaryota"/>
</dbReference>
<feature type="chain" id="PRO_5003209832" evidence="3">
    <location>
        <begin position="17"/>
        <end position="414"/>
    </location>
</feature>
<dbReference type="PANTHER" id="PTHR12482:SF62">
    <property type="entry name" value="LIPASE ROG1-RELATED"/>
    <property type="match status" value="1"/>
</dbReference>
<dbReference type="RefSeq" id="XP_003196423.1">
    <property type="nucleotide sequence ID" value="XM_003196375.1"/>
</dbReference>
<evidence type="ECO:0000259" key="4">
    <source>
        <dbReference type="Pfam" id="PF05057"/>
    </source>
</evidence>
<dbReference type="PANTHER" id="PTHR12482">
    <property type="entry name" value="LIPASE ROG1-RELATED-RELATED"/>
    <property type="match status" value="1"/>
</dbReference>
<comment type="similarity">
    <text evidence="1">Belongs to the putative lipase ROG1 family.</text>
</comment>
<feature type="domain" description="DUF676" evidence="4">
    <location>
        <begin position="5"/>
        <end position="209"/>
    </location>
</feature>
<dbReference type="VEuPathDB" id="FungiDB:CGB_J1520C"/>
<evidence type="ECO:0000313" key="6">
    <source>
        <dbReference type="Proteomes" id="UP000007805"/>
    </source>
</evidence>
<keyword evidence="2" id="KW-1133">Transmembrane helix</keyword>
<dbReference type="EMBL" id="CP000295">
    <property type="protein sequence ID" value="ADV24636.1"/>
    <property type="molecule type" value="Genomic_DNA"/>
</dbReference>
<dbReference type="InterPro" id="IPR044294">
    <property type="entry name" value="Lipase-like"/>
</dbReference>
<keyword evidence="6" id="KW-1185">Reference proteome</keyword>
<dbReference type="InterPro" id="IPR007751">
    <property type="entry name" value="DUF676_lipase-like"/>
</dbReference>
<evidence type="ECO:0000256" key="1">
    <source>
        <dbReference type="ARBA" id="ARBA00007920"/>
    </source>
</evidence>
<dbReference type="Pfam" id="PF05057">
    <property type="entry name" value="DUF676"/>
    <property type="match status" value="1"/>
</dbReference>
<gene>
    <name evidence="5" type="ordered locus">CGB_J1520C</name>
</gene>
<evidence type="ECO:0000256" key="2">
    <source>
        <dbReference type="SAM" id="Phobius"/>
    </source>
</evidence>
<evidence type="ECO:0000313" key="5">
    <source>
        <dbReference type="EMBL" id="ADV24636.1"/>
    </source>
</evidence>
<reference evidence="5 6" key="1">
    <citation type="journal article" date="2011" name="MBio">
        <title>Genome variation in Cryptococcus gattii, an emerging pathogen of immunocompetent hosts.</title>
        <authorList>
            <person name="D'Souza C.A."/>
            <person name="Kronstad J.W."/>
            <person name="Taylor G."/>
            <person name="Warren R."/>
            <person name="Yuen M."/>
            <person name="Hu G."/>
            <person name="Jung W.H."/>
            <person name="Sham A."/>
            <person name="Kidd S.E."/>
            <person name="Tangen K."/>
            <person name="Lee N."/>
            <person name="Zeilmaker T."/>
            <person name="Sawkins J."/>
            <person name="McVicker G."/>
            <person name="Shah S."/>
            <person name="Gnerre S."/>
            <person name="Griggs A."/>
            <person name="Zeng Q."/>
            <person name="Bartlett K."/>
            <person name="Li W."/>
            <person name="Wang X."/>
            <person name="Heitman J."/>
            <person name="Stajich J.E."/>
            <person name="Fraser J.A."/>
            <person name="Meyer W."/>
            <person name="Carter D."/>
            <person name="Schein J."/>
            <person name="Krzywinski M."/>
            <person name="Kwon-Chung K.J."/>
            <person name="Varma A."/>
            <person name="Wang J."/>
            <person name="Brunham R."/>
            <person name="Fyfe M."/>
            <person name="Ouellette B.F."/>
            <person name="Siddiqui A."/>
            <person name="Marra M."/>
            <person name="Jones S."/>
            <person name="Holt R."/>
            <person name="Birren B.W."/>
            <person name="Galagan J.E."/>
            <person name="Cuomo C.A."/>
        </authorList>
    </citation>
    <scope>NUCLEOTIDE SEQUENCE [LARGE SCALE GENOMIC DNA]</scope>
    <source>
        <strain evidence="6">WM276 / ATCC MYA-4071</strain>
    </source>
</reference>
<dbReference type="GeneID" id="10184939"/>
<dbReference type="HOGENOM" id="CLU_027968_0_0_1"/>
<feature type="signal peptide" evidence="3">
    <location>
        <begin position="1"/>
        <end position="16"/>
    </location>
</feature>
<dbReference type="Proteomes" id="UP000007805">
    <property type="component" value="Chromosome J"/>
</dbReference>
<feature type="transmembrane region" description="Helical" evidence="2">
    <location>
        <begin position="247"/>
        <end position="268"/>
    </location>
</feature>
<dbReference type="SUPFAM" id="SSF53474">
    <property type="entry name" value="alpha/beta-Hydrolases"/>
    <property type="match status" value="1"/>
</dbReference>
<sequence>MGTSVHVVLLIHGLWGSPAHLRVAKEELEAAWGAGAGEGEELVVMVAGGMTSQLTYDGIDVCASRVAWELDEKVRELEAHGKHVARFSLTGYSLGGLVARYLVGLLHSRSPSFFHRHKPIAFSTIASPHYGIPRYNTLLSTVLCWLGARVMSRSGEQLYVVDKYSDDDPRPLLEIMADPRSVFYHGLEMFERLSLFAAAINDNSVPYPTAAIETIDHFAQWQDQRLIKSLGTYIGTLPPVLRYRFPFNYLIILLFPIMLPIVLCLILARQSLDTSRSKRRLQQLAQTSSAPTPSPSGLSIQHLRATIRHIERNLESEFIESIDGPPAAAAAAALDIYHMDQVVIKAQLKECQFRMALWLNQLPFKKYLTWWPKVTNAHATAIVRDAHLFPQHERGRGMLKFWAQVMLGQATDVS</sequence>
<proteinExistence type="inferred from homology"/>
<keyword evidence="3" id="KW-0732">Signal</keyword>
<dbReference type="AlphaFoldDB" id="E6RCT9"/>
<organism evidence="5 6">
    <name type="scientific">Cryptococcus gattii serotype B (strain WM276 / ATCC MYA-4071)</name>
    <name type="common">Filobasidiella gattii</name>
    <name type="synonym">Cryptococcus bacillisporus</name>
    <dbReference type="NCBI Taxonomy" id="367775"/>
    <lineage>
        <taxon>Eukaryota</taxon>
        <taxon>Fungi</taxon>
        <taxon>Dikarya</taxon>
        <taxon>Basidiomycota</taxon>
        <taxon>Agaricomycotina</taxon>
        <taxon>Tremellomycetes</taxon>
        <taxon>Tremellales</taxon>
        <taxon>Cryptococcaceae</taxon>
        <taxon>Cryptococcus</taxon>
        <taxon>Cryptococcus gattii species complex</taxon>
    </lineage>
</organism>
<evidence type="ECO:0000256" key="3">
    <source>
        <dbReference type="SAM" id="SignalP"/>
    </source>
</evidence>
<dbReference type="Gene3D" id="3.40.50.1820">
    <property type="entry name" value="alpha/beta hydrolase"/>
    <property type="match status" value="1"/>
</dbReference>
<keyword evidence="2" id="KW-0472">Membrane</keyword>
<dbReference type="InterPro" id="IPR029058">
    <property type="entry name" value="AB_hydrolase_fold"/>
</dbReference>